<feature type="domain" description="HTH lysR-type" evidence="6">
    <location>
        <begin position="19"/>
        <end position="76"/>
    </location>
</feature>
<evidence type="ECO:0000256" key="2">
    <source>
        <dbReference type="ARBA" id="ARBA00022801"/>
    </source>
</evidence>
<dbReference type="SUPFAM" id="SSF53474">
    <property type="entry name" value="alpha/beta-Hydrolases"/>
    <property type="match status" value="1"/>
</dbReference>
<keyword evidence="8" id="KW-1185">Reference proteome</keyword>
<dbReference type="PANTHER" id="PTHR48081:SF8">
    <property type="entry name" value="ALPHA_BETA HYDROLASE FOLD-3 DOMAIN-CONTAINING PROTEIN-RELATED"/>
    <property type="match status" value="1"/>
</dbReference>
<dbReference type="AlphaFoldDB" id="A0A543FYS8"/>
<dbReference type="SUPFAM" id="SSF46785">
    <property type="entry name" value="Winged helix' DNA-binding domain"/>
    <property type="match status" value="1"/>
</dbReference>
<organism evidence="7 8">
    <name type="scientific">Pseudonocardia cypriaca</name>
    <dbReference type="NCBI Taxonomy" id="882449"/>
    <lineage>
        <taxon>Bacteria</taxon>
        <taxon>Bacillati</taxon>
        <taxon>Actinomycetota</taxon>
        <taxon>Actinomycetes</taxon>
        <taxon>Pseudonocardiales</taxon>
        <taxon>Pseudonocardiaceae</taxon>
        <taxon>Pseudonocardia</taxon>
    </lineage>
</organism>
<proteinExistence type="inferred from homology"/>
<dbReference type="Proteomes" id="UP000319818">
    <property type="component" value="Unassembled WGS sequence"/>
</dbReference>
<dbReference type="InterPro" id="IPR029058">
    <property type="entry name" value="AB_hydrolase_fold"/>
</dbReference>
<evidence type="ECO:0000256" key="3">
    <source>
        <dbReference type="ARBA" id="ARBA00023015"/>
    </source>
</evidence>
<dbReference type="InterPro" id="IPR036390">
    <property type="entry name" value="WH_DNA-bd_sf"/>
</dbReference>
<dbReference type="InterPro" id="IPR050300">
    <property type="entry name" value="GDXG_lipolytic_enzyme"/>
</dbReference>
<accession>A0A543FYS8</accession>
<evidence type="ECO:0000256" key="5">
    <source>
        <dbReference type="ARBA" id="ARBA00023163"/>
    </source>
</evidence>
<dbReference type="Gene3D" id="3.40.50.1820">
    <property type="entry name" value="alpha/beta hydrolase"/>
    <property type="match status" value="1"/>
</dbReference>
<dbReference type="GO" id="GO:0003700">
    <property type="term" value="F:DNA-binding transcription factor activity"/>
    <property type="evidence" value="ECO:0007669"/>
    <property type="project" value="InterPro"/>
</dbReference>
<keyword evidence="3" id="KW-0805">Transcription regulation</keyword>
<evidence type="ECO:0000259" key="6">
    <source>
        <dbReference type="PROSITE" id="PS50931"/>
    </source>
</evidence>
<gene>
    <name evidence="7" type="ORF">FB388_6243</name>
</gene>
<dbReference type="InterPro" id="IPR000847">
    <property type="entry name" value="LysR_HTH_N"/>
</dbReference>
<dbReference type="FunFam" id="1.10.10.10:FF:000001">
    <property type="entry name" value="LysR family transcriptional regulator"/>
    <property type="match status" value="1"/>
</dbReference>
<dbReference type="Pfam" id="PF00126">
    <property type="entry name" value="HTH_1"/>
    <property type="match status" value="1"/>
</dbReference>
<dbReference type="PRINTS" id="PR00039">
    <property type="entry name" value="HTHLYSR"/>
</dbReference>
<dbReference type="Gene3D" id="1.10.10.10">
    <property type="entry name" value="Winged helix-like DNA-binding domain superfamily/Winged helix DNA-binding domain"/>
    <property type="match status" value="1"/>
</dbReference>
<keyword evidence="2" id="KW-0378">Hydrolase</keyword>
<evidence type="ECO:0000256" key="4">
    <source>
        <dbReference type="ARBA" id="ARBA00023125"/>
    </source>
</evidence>
<name>A0A543FYS8_9PSEU</name>
<dbReference type="InterPro" id="IPR013094">
    <property type="entry name" value="AB_hydrolase_3"/>
</dbReference>
<evidence type="ECO:0000313" key="7">
    <source>
        <dbReference type="EMBL" id="TQM38991.1"/>
    </source>
</evidence>
<dbReference type="PROSITE" id="PS50931">
    <property type="entry name" value="HTH_LYSR"/>
    <property type="match status" value="1"/>
</dbReference>
<dbReference type="Pfam" id="PF07859">
    <property type="entry name" value="Abhydrolase_3"/>
    <property type="match status" value="1"/>
</dbReference>
<protein>
    <submittedName>
        <fullName evidence="7">Acetyl esterase/lipase</fullName>
    </submittedName>
</protein>
<evidence type="ECO:0000256" key="1">
    <source>
        <dbReference type="ARBA" id="ARBA00009437"/>
    </source>
</evidence>
<sequence length="402" mass="42851">MDESSPGRLLALPQAPDAVELRHLRAFVAVAEELNFGRAAARLYLSQPALSRQIRALKRLLGAELLRRSTHRVELTLAGEALLPRAVDLLERLDDAVAATRAVGGELIGRATRHWDELREALGVDAGLQELRDAVEAMHAQFAVPAEVLVRPANAGGVPSLVLTGSPEQETTVLYLHGGGYILGSAFGYRPLVGAFALAAGTGAVLPDYRLAPEHPFPAAVQDALRAYAWIVERAPSPDRVVVVGDSTGGALVLSLLLSLVAEGLPMPGGAVLLCPGLDLTGAHLDPVADAELVGHVRRSRELYLDGHPVDDPLVSPLLADLRGLPPLLVQAATGDKARTEARRLVERAREHGVDARLELYPAETHQFQMFWSFLPEAAEALQQAGAFVREVGERAGGSRSA</sequence>
<dbReference type="RefSeq" id="WP_142105689.1">
    <property type="nucleotide sequence ID" value="NZ_VFPH01000002.1"/>
</dbReference>
<dbReference type="OrthoDB" id="128186at2"/>
<comment type="similarity">
    <text evidence="1">Belongs to the LysR transcriptional regulatory family.</text>
</comment>
<dbReference type="EMBL" id="VFPH01000002">
    <property type="protein sequence ID" value="TQM38991.1"/>
    <property type="molecule type" value="Genomic_DNA"/>
</dbReference>
<reference evidence="7 8" key="1">
    <citation type="submission" date="2019-06" db="EMBL/GenBank/DDBJ databases">
        <title>Sequencing the genomes of 1000 actinobacteria strains.</title>
        <authorList>
            <person name="Klenk H.-P."/>
        </authorList>
    </citation>
    <scope>NUCLEOTIDE SEQUENCE [LARGE SCALE GENOMIC DNA]</scope>
    <source>
        <strain evidence="7 8">DSM 45511</strain>
    </source>
</reference>
<dbReference type="PANTHER" id="PTHR48081">
    <property type="entry name" value="AB HYDROLASE SUPERFAMILY PROTEIN C4A8.06C"/>
    <property type="match status" value="1"/>
</dbReference>
<dbReference type="GO" id="GO:0003677">
    <property type="term" value="F:DNA binding"/>
    <property type="evidence" value="ECO:0007669"/>
    <property type="project" value="UniProtKB-KW"/>
</dbReference>
<dbReference type="GO" id="GO:0016787">
    <property type="term" value="F:hydrolase activity"/>
    <property type="evidence" value="ECO:0007669"/>
    <property type="project" value="UniProtKB-KW"/>
</dbReference>
<comment type="caution">
    <text evidence="7">The sequence shown here is derived from an EMBL/GenBank/DDBJ whole genome shotgun (WGS) entry which is preliminary data.</text>
</comment>
<dbReference type="InterPro" id="IPR036388">
    <property type="entry name" value="WH-like_DNA-bd_sf"/>
</dbReference>
<evidence type="ECO:0000313" key="8">
    <source>
        <dbReference type="Proteomes" id="UP000319818"/>
    </source>
</evidence>
<keyword evidence="4" id="KW-0238">DNA-binding</keyword>
<keyword evidence="5" id="KW-0804">Transcription</keyword>